<dbReference type="InterPro" id="IPR014951">
    <property type="entry name" value="DUF1822"/>
</dbReference>
<protein>
    <recommendedName>
        <fullName evidence="3">DUF1822 family protein</fullName>
    </recommendedName>
</protein>
<dbReference type="eggNOG" id="COG1413">
    <property type="taxonomic scope" value="Bacteria"/>
</dbReference>
<dbReference type="STRING" id="111780.Sta7437_2095"/>
<evidence type="ECO:0008006" key="3">
    <source>
        <dbReference type="Google" id="ProtNLM"/>
    </source>
</evidence>
<dbReference type="PATRIC" id="fig|111780.3.peg.2187"/>
<proteinExistence type="predicted"/>
<dbReference type="KEGG" id="scs:Sta7437_2095"/>
<dbReference type="Proteomes" id="UP000010473">
    <property type="component" value="Chromosome"/>
</dbReference>
<reference evidence="2" key="1">
    <citation type="journal article" date="2013" name="Proc. Natl. Acad. Sci. U.S.A.">
        <title>Improving the coverage of the cyanobacterial phylum using diversity-driven genome sequencing.</title>
        <authorList>
            <person name="Shih P.M."/>
            <person name="Wu D."/>
            <person name="Latifi A."/>
            <person name="Axen S.D."/>
            <person name="Fewer D.P."/>
            <person name="Talla E."/>
            <person name="Calteau A."/>
            <person name="Cai F."/>
            <person name="Tandeau de Marsac N."/>
            <person name="Rippka R."/>
            <person name="Herdman M."/>
            <person name="Sivonen K."/>
            <person name="Coursin T."/>
            <person name="Laurent T."/>
            <person name="Goodwin L."/>
            <person name="Nolan M."/>
            <person name="Davenport K.W."/>
            <person name="Han C.S."/>
            <person name="Rubin E.M."/>
            <person name="Eisen J.A."/>
            <person name="Woyke T."/>
            <person name="Gugger M."/>
            <person name="Kerfeld C.A."/>
        </authorList>
    </citation>
    <scope>NUCLEOTIDE SEQUENCE [LARGE SCALE GENOMIC DNA]</scope>
    <source>
        <strain evidence="2">ATCC 29371 / PCC 7437</strain>
    </source>
</reference>
<organism evidence="1 2">
    <name type="scientific">Stanieria cyanosphaera (strain ATCC 29371 / PCC 7437)</name>
    <dbReference type="NCBI Taxonomy" id="111780"/>
    <lineage>
        <taxon>Bacteria</taxon>
        <taxon>Bacillati</taxon>
        <taxon>Cyanobacteriota</taxon>
        <taxon>Cyanophyceae</taxon>
        <taxon>Pleurocapsales</taxon>
        <taxon>Dermocarpellaceae</taxon>
        <taxon>Stanieria</taxon>
    </lineage>
</organism>
<dbReference type="Pfam" id="PF08852">
    <property type="entry name" value="DUF1822"/>
    <property type="match status" value="1"/>
</dbReference>
<gene>
    <name evidence="1" type="ordered locus">Sta7437_2095</name>
</gene>
<name>K9XU92_STAC7</name>
<dbReference type="EMBL" id="CP003653">
    <property type="protein sequence ID" value="AFZ35646.1"/>
    <property type="molecule type" value="Genomic_DNA"/>
</dbReference>
<dbReference type="AlphaFoldDB" id="K9XU92"/>
<dbReference type="HOGENOM" id="CLU_043658_1_0_3"/>
<evidence type="ECO:0000313" key="1">
    <source>
        <dbReference type="EMBL" id="AFZ35646.1"/>
    </source>
</evidence>
<accession>K9XU92</accession>
<sequence>MSDLALFNPTDLVLEFSDKIKQEAWRDSQAAATPTSRWQVYLNQVALSAVLPWLREEQTRAVKVASQASLASIWEVVNGTSLAVGDHKLVIIPSEADDLSEIRVPQEWVDLPQWTGDYYLAVQVNLDDNYVRVWGYTTHQKLKTVGQYQASDRTYSLTEDHLITDLDVLLLAWELCPEEVTQVEVAALPAMSATQANNLIQRLGNVDILLPRMAIPFQFWAALIKPESWRKRLVQQRRGLPVKGSVVEWLKTEVANVVEEFGWRQVEFQPSMVGARGANNVIDEFDAPSEIALAKQLTIANQPYELKIIPLDLEDGLWRFELRSLALGGLIPAGTILRLLTEDLEAFEGNEDIATTAVEELALEVGLEAGEGLVWQVIPTPENYEPEILKF</sequence>
<dbReference type="RefSeq" id="WP_015193314.1">
    <property type="nucleotide sequence ID" value="NC_019748.1"/>
</dbReference>
<dbReference type="OrthoDB" id="526290at2"/>
<evidence type="ECO:0000313" key="2">
    <source>
        <dbReference type="Proteomes" id="UP000010473"/>
    </source>
</evidence>
<keyword evidence="2" id="KW-1185">Reference proteome</keyword>